<evidence type="ECO:0000256" key="2">
    <source>
        <dbReference type="ARBA" id="ARBA00023015"/>
    </source>
</evidence>
<evidence type="ECO:0000259" key="8">
    <source>
        <dbReference type="PROSITE" id="PS50217"/>
    </source>
</evidence>
<keyword evidence="10" id="KW-1185">Reference proteome</keyword>
<dbReference type="PANTHER" id="PTHR45764">
    <property type="entry name" value="BZIP TRANSCRIPTION FACTOR 44"/>
    <property type="match status" value="1"/>
</dbReference>
<feature type="region of interest" description="Disordered" evidence="7">
    <location>
        <begin position="96"/>
        <end position="119"/>
    </location>
</feature>
<keyword evidence="4" id="KW-0804">Transcription</keyword>
<comment type="subcellular location">
    <subcellularLocation>
        <location evidence="1">Nucleus</location>
    </subcellularLocation>
</comment>
<dbReference type="EMBL" id="JAGGNH010000002">
    <property type="protein sequence ID" value="KAJ0981834.1"/>
    <property type="molecule type" value="Genomic_DNA"/>
</dbReference>
<dbReference type="GO" id="GO:0045893">
    <property type="term" value="P:positive regulation of DNA-templated transcription"/>
    <property type="evidence" value="ECO:0007669"/>
    <property type="project" value="TreeGrafter"/>
</dbReference>
<reference evidence="9" key="2">
    <citation type="journal article" date="2022" name="Hortic Res">
        <title>The genome of Dioscorea zingiberensis sheds light on the biosynthesis, origin and evolution of the medicinally important diosgenin saponins.</title>
        <authorList>
            <person name="Li Y."/>
            <person name="Tan C."/>
            <person name="Li Z."/>
            <person name="Guo J."/>
            <person name="Li S."/>
            <person name="Chen X."/>
            <person name="Wang C."/>
            <person name="Dai X."/>
            <person name="Yang H."/>
            <person name="Song W."/>
            <person name="Hou L."/>
            <person name="Xu J."/>
            <person name="Tong Z."/>
            <person name="Xu A."/>
            <person name="Yuan X."/>
            <person name="Wang W."/>
            <person name="Yang Q."/>
            <person name="Chen L."/>
            <person name="Sun Z."/>
            <person name="Wang K."/>
            <person name="Pan B."/>
            <person name="Chen J."/>
            <person name="Bao Y."/>
            <person name="Liu F."/>
            <person name="Qi X."/>
            <person name="Gang D.R."/>
            <person name="Wen J."/>
            <person name="Li J."/>
        </authorList>
    </citation>
    <scope>NUCLEOTIDE SEQUENCE</scope>
    <source>
        <strain evidence="9">Dzin_1.0</strain>
    </source>
</reference>
<keyword evidence="5" id="KW-0539">Nucleus</keyword>
<dbReference type="GO" id="GO:0005634">
    <property type="term" value="C:nucleus"/>
    <property type="evidence" value="ECO:0007669"/>
    <property type="project" value="UniProtKB-SubCell"/>
</dbReference>
<dbReference type="FunFam" id="1.20.5.170:FF:000020">
    <property type="entry name" value="BZIP transcription factor"/>
    <property type="match status" value="1"/>
</dbReference>
<keyword evidence="2" id="KW-0805">Transcription regulation</keyword>
<comment type="caution">
    <text evidence="9">The sequence shown here is derived from an EMBL/GenBank/DDBJ whole genome shotgun (WGS) entry which is preliminary data.</text>
</comment>
<dbReference type="Pfam" id="PF00170">
    <property type="entry name" value="bZIP_1"/>
    <property type="match status" value="1"/>
</dbReference>
<evidence type="ECO:0000256" key="5">
    <source>
        <dbReference type="ARBA" id="ARBA00023242"/>
    </source>
</evidence>
<dbReference type="GO" id="GO:0003700">
    <property type="term" value="F:DNA-binding transcription factor activity"/>
    <property type="evidence" value="ECO:0007669"/>
    <property type="project" value="InterPro"/>
</dbReference>
<keyword evidence="6" id="KW-0175">Coiled coil</keyword>
<protein>
    <recommendedName>
        <fullName evidence="8">BZIP domain-containing protein</fullName>
    </recommendedName>
</protein>
<evidence type="ECO:0000256" key="4">
    <source>
        <dbReference type="ARBA" id="ARBA00023163"/>
    </source>
</evidence>
<evidence type="ECO:0000256" key="7">
    <source>
        <dbReference type="SAM" id="MobiDB-lite"/>
    </source>
</evidence>
<keyword evidence="3" id="KW-0238">DNA-binding</keyword>
<dbReference type="PROSITE" id="PS50217">
    <property type="entry name" value="BZIP"/>
    <property type="match status" value="1"/>
</dbReference>
<proteinExistence type="predicted"/>
<evidence type="ECO:0000256" key="6">
    <source>
        <dbReference type="SAM" id="Coils"/>
    </source>
</evidence>
<dbReference type="AlphaFoldDB" id="A0A9D5CZK4"/>
<sequence length="221" mass="24956">MKQGHVDTGRCLVGPREAPAPPLNTTPLLLLSSLFSSSLLYILSEKNRVFFSRSNHSLRSTTMQSFELESILAQSLPSSEPGFGFTPWKSLDPNPVESKTHSFSGSDGPVRSGPICPAEDRRLRRKISNRESARRSRMRKQRHLEDLRIQANRLRSENRELASRLGTVSQHCLLFRRENDRLLEEASALRLRLSDIRQLLLLRQLHRLSSPAAAIMCGGFA</sequence>
<dbReference type="GO" id="GO:0000976">
    <property type="term" value="F:transcription cis-regulatory region binding"/>
    <property type="evidence" value="ECO:0007669"/>
    <property type="project" value="TreeGrafter"/>
</dbReference>
<accession>A0A9D5CZK4</accession>
<dbReference type="GO" id="GO:0046982">
    <property type="term" value="F:protein heterodimerization activity"/>
    <property type="evidence" value="ECO:0007669"/>
    <property type="project" value="UniProtKB-ARBA"/>
</dbReference>
<dbReference type="InterPro" id="IPR045314">
    <property type="entry name" value="bZIP_plant_GBF1"/>
</dbReference>
<evidence type="ECO:0000256" key="1">
    <source>
        <dbReference type="ARBA" id="ARBA00004123"/>
    </source>
</evidence>
<dbReference type="PROSITE" id="PS00036">
    <property type="entry name" value="BZIP_BASIC"/>
    <property type="match status" value="1"/>
</dbReference>
<gene>
    <name evidence="9" type="ORF">J5N97_010089</name>
</gene>
<feature type="coiled-coil region" evidence="6">
    <location>
        <begin position="137"/>
        <end position="199"/>
    </location>
</feature>
<reference evidence="9" key="1">
    <citation type="submission" date="2021-03" db="EMBL/GenBank/DDBJ databases">
        <authorList>
            <person name="Li Z."/>
            <person name="Yang C."/>
        </authorList>
    </citation>
    <scope>NUCLEOTIDE SEQUENCE</scope>
    <source>
        <strain evidence="9">Dzin_1.0</strain>
        <tissue evidence="9">Leaf</tissue>
    </source>
</reference>
<evidence type="ECO:0000256" key="3">
    <source>
        <dbReference type="ARBA" id="ARBA00023125"/>
    </source>
</evidence>
<evidence type="ECO:0000313" key="9">
    <source>
        <dbReference type="EMBL" id="KAJ0981834.1"/>
    </source>
</evidence>
<dbReference type="InterPro" id="IPR046347">
    <property type="entry name" value="bZIP_sf"/>
</dbReference>
<dbReference type="CDD" id="cd14702">
    <property type="entry name" value="bZIP_plant_GBF1"/>
    <property type="match status" value="1"/>
</dbReference>
<dbReference type="OrthoDB" id="551672at2759"/>
<dbReference type="Gene3D" id="1.20.5.170">
    <property type="match status" value="1"/>
</dbReference>
<dbReference type="PANTHER" id="PTHR45764:SF21">
    <property type="entry name" value="OS03G0770000 PROTEIN"/>
    <property type="match status" value="1"/>
</dbReference>
<dbReference type="Proteomes" id="UP001085076">
    <property type="component" value="Miscellaneous, Linkage group lg02"/>
</dbReference>
<evidence type="ECO:0000313" key="10">
    <source>
        <dbReference type="Proteomes" id="UP001085076"/>
    </source>
</evidence>
<organism evidence="9 10">
    <name type="scientific">Dioscorea zingiberensis</name>
    <dbReference type="NCBI Taxonomy" id="325984"/>
    <lineage>
        <taxon>Eukaryota</taxon>
        <taxon>Viridiplantae</taxon>
        <taxon>Streptophyta</taxon>
        <taxon>Embryophyta</taxon>
        <taxon>Tracheophyta</taxon>
        <taxon>Spermatophyta</taxon>
        <taxon>Magnoliopsida</taxon>
        <taxon>Liliopsida</taxon>
        <taxon>Dioscoreales</taxon>
        <taxon>Dioscoreaceae</taxon>
        <taxon>Dioscorea</taxon>
    </lineage>
</organism>
<feature type="domain" description="BZIP" evidence="8">
    <location>
        <begin position="119"/>
        <end position="182"/>
    </location>
</feature>
<name>A0A9D5CZK4_9LILI</name>
<dbReference type="SMART" id="SM00338">
    <property type="entry name" value="BRLZ"/>
    <property type="match status" value="1"/>
</dbReference>
<dbReference type="InterPro" id="IPR004827">
    <property type="entry name" value="bZIP"/>
</dbReference>
<dbReference type="SUPFAM" id="SSF57959">
    <property type="entry name" value="Leucine zipper domain"/>
    <property type="match status" value="1"/>
</dbReference>